<comment type="caution">
    <text evidence="1">The sequence shown here is derived from an EMBL/GenBank/DDBJ whole genome shotgun (WGS) entry which is preliminary data.</text>
</comment>
<dbReference type="Proteomes" id="UP000245934">
    <property type="component" value="Unassembled WGS sequence"/>
</dbReference>
<evidence type="ECO:0000313" key="1">
    <source>
        <dbReference type="EMBL" id="PWR76249.1"/>
    </source>
</evidence>
<dbReference type="RefSeq" id="WP_109939068.1">
    <property type="nucleotide sequence ID" value="NZ_CP176366.1"/>
</dbReference>
<protein>
    <submittedName>
        <fullName evidence="1">Uncharacterized protein</fullName>
    </submittedName>
</protein>
<proteinExistence type="predicted"/>
<gene>
    <name evidence="1" type="ORF">DLD82_00095</name>
</gene>
<dbReference type="GeneID" id="97610420"/>
<sequence length="74" mass="8939">MIEIRYLYDQNGNRTDVIIPISAWSEDIELIIKGKISEKEKFDPTKYMGIIHYTGTFEELDREIKNMRDEWERI</sequence>
<dbReference type="EMBL" id="QGMZ01000001">
    <property type="protein sequence ID" value="PWR76249.1"/>
    <property type="molecule type" value="Genomic_DNA"/>
</dbReference>
<evidence type="ECO:0000313" key="2">
    <source>
        <dbReference type="Proteomes" id="UP000245934"/>
    </source>
</evidence>
<name>A0A2V2N8T3_9EURY</name>
<organism evidence="1 2">
    <name type="scientific">Methanospirillum stamsii</name>
    <dbReference type="NCBI Taxonomy" id="1277351"/>
    <lineage>
        <taxon>Archaea</taxon>
        <taxon>Methanobacteriati</taxon>
        <taxon>Methanobacteriota</taxon>
        <taxon>Stenosarchaea group</taxon>
        <taxon>Methanomicrobia</taxon>
        <taxon>Methanomicrobiales</taxon>
        <taxon>Methanospirillaceae</taxon>
        <taxon>Methanospirillum</taxon>
    </lineage>
</organism>
<accession>A0A2V2N8T3</accession>
<dbReference type="OrthoDB" id="104535at2157"/>
<keyword evidence="2" id="KW-1185">Reference proteome</keyword>
<dbReference type="AlphaFoldDB" id="A0A2V2N8T3"/>
<reference evidence="1 2" key="1">
    <citation type="submission" date="2018-05" db="EMBL/GenBank/DDBJ databases">
        <title>Draft genome of Methanospirillum stamsii Pt1.</title>
        <authorList>
            <person name="Dueholm M.S."/>
            <person name="Nielsen P.H."/>
            <person name="Bakmann L.F."/>
            <person name="Otzen D.E."/>
        </authorList>
    </citation>
    <scope>NUCLEOTIDE SEQUENCE [LARGE SCALE GENOMIC DNA]</scope>
    <source>
        <strain evidence="1 2">Pt1</strain>
    </source>
</reference>